<organism evidence="1 2">
    <name type="scientific">Jannaschia aquimarina</name>
    <dbReference type="NCBI Taxonomy" id="935700"/>
    <lineage>
        <taxon>Bacteria</taxon>
        <taxon>Pseudomonadati</taxon>
        <taxon>Pseudomonadota</taxon>
        <taxon>Alphaproteobacteria</taxon>
        <taxon>Rhodobacterales</taxon>
        <taxon>Roseobacteraceae</taxon>
        <taxon>Jannaschia</taxon>
    </lineage>
</organism>
<dbReference type="Proteomes" id="UP000032232">
    <property type="component" value="Unassembled WGS sequence"/>
</dbReference>
<protein>
    <recommendedName>
        <fullName evidence="3">Lipoprotein</fullName>
    </recommendedName>
</protein>
<dbReference type="EMBL" id="JYFE01000008">
    <property type="protein sequence ID" value="KIT17916.1"/>
    <property type="molecule type" value="Genomic_DNA"/>
</dbReference>
<dbReference type="AlphaFoldDB" id="A0A0D1ELS8"/>
<comment type="caution">
    <text evidence="1">The sequence shown here is derived from an EMBL/GenBank/DDBJ whole genome shotgun (WGS) entry which is preliminary data.</text>
</comment>
<accession>A0A0D1ELS8</accession>
<evidence type="ECO:0000313" key="2">
    <source>
        <dbReference type="Proteomes" id="UP000032232"/>
    </source>
</evidence>
<gene>
    <name evidence="1" type="ORF">jaqu_02720</name>
</gene>
<evidence type="ECO:0008006" key="3">
    <source>
        <dbReference type="Google" id="ProtNLM"/>
    </source>
</evidence>
<proteinExistence type="predicted"/>
<dbReference type="STRING" id="935700.jaqu_02720"/>
<keyword evidence="2" id="KW-1185">Reference proteome</keyword>
<reference evidence="1 2" key="1">
    <citation type="submission" date="2015-02" db="EMBL/GenBank/DDBJ databases">
        <title>Genome Sequence of Jannaschia aquimarina DSM28248, a member of the Roseobacter clade.</title>
        <authorList>
            <person name="Voget S."/>
            <person name="Daniel R."/>
        </authorList>
    </citation>
    <scope>NUCLEOTIDE SEQUENCE [LARGE SCALE GENOMIC DNA]</scope>
    <source>
        <strain evidence="1 2">GSW-M26</strain>
    </source>
</reference>
<sequence length="129" mass="13817">MAAMACGVLAACQSEERPRVDVFRPDYRGLDASMLDVLDTGGLVRVRAEMGGARDDQDVAAYARCGAVAFGLDRGFGFARHVATNVAERGGIWRADAVYSVSPDLPRGLRTLDAEVVVEDCRTRGIPTV</sequence>
<name>A0A0D1ELS8_9RHOB</name>
<evidence type="ECO:0000313" key="1">
    <source>
        <dbReference type="EMBL" id="KIT17916.1"/>
    </source>
</evidence>
<dbReference type="PATRIC" id="fig|935700.4.peg.297"/>